<dbReference type="EMBL" id="SPHZ02000003">
    <property type="protein sequence ID" value="KAF0925726.1"/>
    <property type="molecule type" value="Genomic_DNA"/>
</dbReference>
<accession>A0A6G1EM77</accession>
<protein>
    <submittedName>
        <fullName evidence="1">Uncharacterized protein</fullName>
    </submittedName>
</protein>
<dbReference type="AlphaFoldDB" id="A0A6G1EM77"/>
<reference evidence="1 2" key="1">
    <citation type="submission" date="2019-11" db="EMBL/GenBank/DDBJ databases">
        <title>Whole genome sequence of Oryza granulata.</title>
        <authorList>
            <person name="Li W."/>
        </authorList>
    </citation>
    <scope>NUCLEOTIDE SEQUENCE [LARGE SCALE GENOMIC DNA]</scope>
    <source>
        <strain evidence="2">cv. Menghai</strain>
        <tissue evidence="1">Leaf</tissue>
    </source>
</reference>
<comment type="caution">
    <text evidence="1">The sequence shown here is derived from an EMBL/GenBank/DDBJ whole genome shotgun (WGS) entry which is preliminary data.</text>
</comment>
<keyword evidence="2" id="KW-1185">Reference proteome</keyword>
<organism evidence="1 2">
    <name type="scientific">Oryza meyeriana var. granulata</name>
    <dbReference type="NCBI Taxonomy" id="110450"/>
    <lineage>
        <taxon>Eukaryota</taxon>
        <taxon>Viridiplantae</taxon>
        <taxon>Streptophyta</taxon>
        <taxon>Embryophyta</taxon>
        <taxon>Tracheophyta</taxon>
        <taxon>Spermatophyta</taxon>
        <taxon>Magnoliopsida</taxon>
        <taxon>Liliopsida</taxon>
        <taxon>Poales</taxon>
        <taxon>Poaceae</taxon>
        <taxon>BOP clade</taxon>
        <taxon>Oryzoideae</taxon>
        <taxon>Oryzeae</taxon>
        <taxon>Oryzinae</taxon>
        <taxon>Oryza</taxon>
        <taxon>Oryza meyeriana</taxon>
    </lineage>
</organism>
<sequence length="75" mass="8217">MDGCTTNLTEATRMVQHLKVNGFSATKAMDQEYYKSSWSVDGYKWGISCTGANLLRQPQPRRDTAAGCTGACLSH</sequence>
<gene>
    <name evidence="1" type="ORF">E2562_017287</name>
</gene>
<dbReference type="Proteomes" id="UP000479710">
    <property type="component" value="Unassembled WGS sequence"/>
</dbReference>
<evidence type="ECO:0000313" key="2">
    <source>
        <dbReference type="Proteomes" id="UP000479710"/>
    </source>
</evidence>
<proteinExistence type="predicted"/>
<name>A0A6G1EM77_9ORYZ</name>
<evidence type="ECO:0000313" key="1">
    <source>
        <dbReference type="EMBL" id="KAF0925726.1"/>
    </source>
</evidence>